<name>A0A448XSG0_9PLAT</name>
<feature type="compositionally biased region" description="Low complexity" evidence="1">
    <location>
        <begin position="81"/>
        <end position="94"/>
    </location>
</feature>
<dbReference type="AlphaFoldDB" id="A0A448XSG0"/>
<sequence>MHDGNLMQLGPGHTMHRTPGGGGCPPWGPSDLPHSLYASHLHLHPHSHPQPHHSHPGPHHQSHSPHGHHLLSPMQLPPSGPASSLPLPQISSPPTGLVHQLHPMSPHHQLPPISSQPSGPGFGAPSHLQGHPHQQPSHNLHLGPHSHHLHVNHPHIPMHPHFHAQPPPPPPPPVSHSQMHPAGLPPSMNSGPLSLPPHMLIPNSASLLPCRLLPTPPPGLQMRQSLHLGSGGLYRQCHPQAMLRQTDELSLGQVRISTIVGLIHACYRSGLWEKRSFLGNLIPVRIKFHNAKFRRTKNSGFGSPI</sequence>
<feature type="compositionally biased region" description="Pro residues" evidence="1">
    <location>
        <begin position="165"/>
        <end position="174"/>
    </location>
</feature>
<evidence type="ECO:0000313" key="2">
    <source>
        <dbReference type="EMBL" id="VEL43884.1"/>
    </source>
</evidence>
<dbReference type="Proteomes" id="UP000784294">
    <property type="component" value="Unassembled WGS sequence"/>
</dbReference>
<comment type="caution">
    <text evidence="2">The sequence shown here is derived from an EMBL/GenBank/DDBJ whole genome shotgun (WGS) entry which is preliminary data.</text>
</comment>
<reference evidence="2" key="1">
    <citation type="submission" date="2018-11" db="EMBL/GenBank/DDBJ databases">
        <authorList>
            <consortium name="Pathogen Informatics"/>
        </authorList>
    </citation>
    <scope>NUCLEOTIDE SEQUENCE</scope>
</reference>
<accession>A0A448XSG0</accession>
<dbReference type="EMBL" id="CAAALY010286344">
    <property type="protein sequence ID" value="VEL43884.1"/>
    <property type="molecule type" value="Genomic_DNA"/>
</dbReference>
<feature type="compositionally biased region" description="Basic residues" evidence="1">
    <location>
        <begin position="41"/>
        <end position="69"/>
    </location>
</feature>
<proteinExistence type="predicted"/>
<gene>
    <name evidence="2" type="ORF">PXEA_LOCUS37324</name>
</gene>
<keyword evidence="3" id="KW-1185">Reference proteome</keyword>
<organism evidence="2 3">
    <name type="scientific">Protopolystoma xenopodis</name>
    <dbReference type="NCBI Taxonomy" id="117903"/>
    <lineage>
        <taxon>Eukaryota</taxon>
        <taxon>Metazoa</taxon>
        <taxon>Spiralia</taxon>
        <taxon>Lophotrochozoa</taxon>
        <taxon>Platyhelminthes</taxon>
        <taxon>Monogenea</taxon>
        <taxon>Polyopisthocotylea</taxon>
        <taxon>Polystomatidea</taxon>
        <taxon>Polystomatidae</taxon>
        <taxon>Protopolystoma</taxon>
    </lineage>
</organism>
<protein>
    <submittedName>
        <fullName evidence="2">Uncharacterized protein</fullName>
    </submittedName>
</protein>
<feature type="region of interest" description="Disordered" evidence="1">
    <location>
        <begin position="1"/>
        <end position="192"/>
    </location>
</feature>
<evidence type="ECO:0000313" key="3">
    <source>
        <dbReference type="Proteomes" id="UP000784294"/>
    </source>
</evidence>
<evidence type="ECO:0000256" key="1">
    <source>
        <dbReference type="SAM" id="MobiDB-lite"/>
    </source>
</evidence>
<feature type="compositionally biased region" description="Basic residues" evidence="1">
    <location>
        <begin position="144"/>
        <end position="162"/>
    </location>
</feature>